<name>A0ABQ3N6S5_9BACI</name>
<dbReference type="InterPro" id="IPR007505">
    <property type="entry name" value="PDDEXK_7"/>
</dbReference>
<dbReference type="RefSeq" id="WP_191274638.1">
    <property type="nucleotide sequence ID" value="NZ_BNDS01000015.1"/>
</dbReference>
<keyword evidence="3" id="KW-1185">Reference proteome</keyword>
<evidence type="ECO:0000313" key="2">
    <source>
        <dbReference type="EMBL" id="GHH99741.1"/>
    </source>
</evidence>
<dbReference type="Proteomes" id="UP000637074">
    <property type="component" value="Unassembled WGS sequence"/>
</dbReference>
<reference evidence="2 3" key="1">
    <citation type="journal article" date="2022" name="Int. J. Syst. Evol. Microbiol.">
        <title>Neobacillus kokaensis sp. nov., isolated from soil.</title>
        <authorList>
            <person name="Yuki K."/>
            <person name="Matsubara H."/>
            <person name="Yamaguchi S."/>
        </authorList>
    </citation>
    <scope>NUCLEOTIDE SEQUENCE [LARGE SCALE GENOMIC DNA]</scope>
    <source>
        <strain evidence="2 3">LOB 377</strain>
    </source>
</reference>
<proteinExistence type="predicted"/>
<gene>
    <name evidence="2" type="ORF">AM1BK_32840</name>
</gene>
<protein>
    <recommendedName>
        <fullName evidence="1">DUF2357 domain-containing protein</fullName>
    </recommendedName>
</protein>
<evidence type="ECO:0000259" key="1">
    <source>
        <dbReference type="Pfam" id="PF09823"/>
    </source>
</evidence>
<evidence type="ECO:0000313" key="3">
    <source>
        <dbReference type="Proteomes" id="UP000637074"/>
    </source>
</evidence>
<dbReference type="InterPro" id="IPR018633">
    <property type="entry name" value="DUF2357"/>
</dbReference>
<dbReference type="EMBL" id="BNDS01000015">
    <property type="protein sequence ID" value="GHH99741.1"/>
    <property type="molecule type" value="Genomic_DNA"/>
</dbReference>
<comment type="caution">
    <text evidence="2">The sequence shown here is derived from an EMBL/GenBank/DDBJ whole genome shotgun (WGS) entry which is preliminary data.</text>
</comment>
<organism evidence="2 3">
    <name type="scientific">Neobacillus kokaensis</name>
    <dbReference type="NCBI Taxonomy" id="2759023"/>
    <lineage>
        <taxon>Bacteria</taxon>
        <taxon>Bacillati</taxon>
        <taxon>Bacillota</taxon>
        <taxon>Bacilli</taxon>
        <taxon>Bacillales</taxon>
        <taxon>Bacillaceae</taxon>
        <taxon>Neobacillus</taxon>
    </lineage>
</organism>
<dbReference type="Pfam" id="PF04411">
    <property type="entry name" value="PDDEXK_7"/>
    <property type="match status" value="1"/>
</dbReference>
<sequence length="487" mass="57854">MEQHNSGANMLEVWDVRQGWVPLLEAFLTEGTEYRIRCQGKQPDVRIHGIPLPFYRNNDMSYADFITSFQSGVVKISINDQQYETYIYPDDRKLTMEQFNRMLEEILEEANACYHLSGLETKVSTSGRNRDISWTQWSYIDQTFFQLRQIFLKIERQPFRRLERVSVMMKREKVRHSEQMTLRWLDSKGYGEKIPGHVQNEKKLETMDLYENQVLKQQLQELYRLLGKYETVEHKGVVKKSAKYKGTVKRWLNSSFLKEVTENKGHYTITQKFRKHPVYHLWYQWFDQLYKHKQDSLGFDYPISLKDTFQLYEMWCFMKIVKIFREAGLVLHTNGLYKTSKDGIFLNLAENKESNIQLLSGLSLFYQRSYQYDTKKFFTFTQKMIPDIVIESEAGIIVFDPKYRVPTNLGTALGEMHKYRDGIIHRQTGQRAVKEVYILTPTKAEQADGIRYFQEKYHERFGMGAIQAVPGEADDEMKRKIVTIFRR</sequence>
<dbReference type="Pfam" id="PF09823">
    <property type="entry name" value="DUF2357"/>
    <property type="match status" value="1"/>
</dbReference>
<accession>A0ABQ3N6S5</accession>
<feature type="domain" description="DUF2357" evidence="1">
    <location>
        <begin position="92"/>
        <end position="285"/>
    </location>
</feature>